<evidence type="ECO:0000313" key="2">
    <source>
        <dbReference type="EMBL" id="KAJ1346940.1"/>
    </source>
</evidence>
<keyword evidence="3" id="KW-1185">Reference proteome</keyword>
<feature type="compositionally biased region" description="Polar residues" evidence="1">
    <location>
        <begin position="52"/>
        <end position="94"/>
    </location>
</feature>
<sequence length="94" mass="9603">MLLFAMNPPRLRSEETALKKFAILVAEQISIVSGQNNSSSSTMSSPTLPGNANMTSLTPAGNANMTSPTPSGNASVSSKINSVQTTSSGVTGQT</sequence>
<feature type="compositionally biased region" description="Low complexity" evidence="1">
    <location>
        <begin position="34"/>
        <end position="50"/>
    </location>
</feature>
<protein>
    <submittedName>
        <fullName evidence="2">Uncharacterized protein</fullName>
    </submittedName>
</protein>
<name>A0AAD5LWV7_PARTN</name>
<accession>A0AAD5LWV7</accession>
<dbReference type="AlphaFoldDB" id="A0AAD5LWV7"/>
<gene>
    <name evidence="2" type="ORF">KIN20_001869</name>
</gene>
<dbReference type="Proteomes" id="UP001196413">
    <property type="component" value="Unassembled WGS sequence"/>
</dbReference>
<dbReference type="EMBL" id="JAHQIW010000243">
    <property type="protein sequence ID" value="KAJ1346940.1"/>
    <property type="molecule type" value="Genomic_DNA"/>
</dbReference>
<evidence type="ECO:0000256" key="1">
    <source>
        <dbReference type="SAM" id="MobiDB-lite"/>
    </source>
</evidence>
<evidence type="ECO:0000313" key="3">
    <source>
        <dbReference type="Proteomes" id="UP001196413"/>
    </source>
</evidence>
<proteinExistence type="predicted"/>
<reference evidence="2" key="1">
    <citation type="submission" date="2021-06" db="EMBL/GenBank/DDBJ databases">
        <title>Parelaphostrongylus tenuis whole genome reference sequence.</title>
        <authorList>
            <person name="Garwood T.J."/>
            <person name="Larsen P.A."/>
            <person name="Fountain-Jones N.M."/>
            <person name="Garbe J.R."/>
            <person name="Macchietto M.G."/>
            <person name="Kania S.A."/>
            <person name="Gerhold R.W."/>
            <person name="Richards J.E."/>
            <person name="Wolf T.M."/>
        </authorList>
    </citation>
    <scope>NUCLEOTIDE SEQUENCE</scope>
    <source>
        <strain evidence="2">MNPRO001-30</strain>
        <tissue evidence="2">Meninges</tissue>
    </source>
</reference>
<organism evidence="2 3">
    <name type="scientific">Parelaphostrongylus tenuis</name>
    <name type="common">Meningeal worm</name>
    <dbReference type="NCBI Taxonomy" id="148309"/>
    <lineage>
        <taxon>Eukaryota</taxon>
        <taxon>Metazoa</taxon>
        <taxon>Ecdysozoa</taxon>
        <taxon>Nematoda</taxon>
        <taxon>Chromadorea</taxon>
        <taxon>Rhabditida</taxon>
        <taxon>Rhabditina</taxon>
        <taxon>Rhabditomorpha</taxon>
        <taxon>Strongyloidea</taxon>
        <taxon>Metastrongylidae</taxon>
        <taxon>Parelaphostrongylus</taxon>
    </lineage>
</organism>
<feature type="region of interest" description="Disordered" evidence="1">
    <location>
        <begin position="34"/>
        <end position="94"/>
    </location>
</feature>
<comment type="caution">
    <text evidence="2">The sequence shown here is derived from an EMBL/GenBank/DDBJ whole genome shotgun (WGS) entry which is preliminary data.</text>
</comment>